<organism evidence="2 3">
    <name type="scientific">Spirosoma endophyticum</name>
    <dbReference type="NCBI Taxonomy" id="662367"/>
    <lineage>
        <taxon>Bacteria</taxon>
        <taxon>Pseudomonadati</taxon>
        <taxon>Bacteroidota</taxon>
        <taxon>Cytophagia</taxon>
        <taxon>Cytophagales</taxon>
        <taxon>Cytophagaceae</taxon>
        <taxon>Spirosoma</taxon>
    </lineage>
</organism>
<keyword evidence="3" id="KW-1185">Reference proteome</keyword>
<sequence length="55" mass="6402">MPQKNPVAVGHEKGPLQQKSPLWQSYDNSCIIKIPPGFKLSIWGYVQLYRVDYPW</sequence>
<feature type="region of interest" description="Disordered" evidence="1">
    <location>
        <begin position="1"/>
        <end position="20"/>
    </location>
</feature>
<evidence type="ECO:0000256" key="1">
    <source>
        <dbReference type="SAM" id="MobiDB-lite"/>
    </source>
</evidence>
<evidence type="ECO:0000313" key="3">
    <source>
        <dbReference type="Proteomes" id="UP000198598"/>
    </source>
</evidence>
<gene>
    <name evidence="2" type="ORF">SAMN05216167_14316</name>
</gene>
<accession>A0A1I2HJB7</accession>
<dbReference type="AlphaFoldDB" id="A0A1I2HJB7"/>
<dbReference type="EMBL" id="FOLQ01000043">
    <property type="protein sequence ID" value="SFF28846.1"/>
    <property type="molecule type" value="Genomic_DNA"/>
</dbReference>
<reference evidence="2 3" key="1">
    <citation type="submission" date="2016-10" db="EMBL/GenBank/DDBJ databases">
        <authorList>
            <person name="de Groot N.N."/>
        </authorList>
    </citation>
    <scope>NUCLEOTIDE SEQUENCE [LARGE SCALE GENOMIC DNA]</scope>
    <source>
        <strain evidence="2 3">DSM 26130</strain>
    </source>
</reference>
<proteinExistence type="predicted"/>
<dbReference type="Proteomes" id="UP000198598">
    <property type="component" value="Unassembled WGS sequence"/>
</dbReference>
<protein>
    <submittedName>
        <fullName evidence="2">Uncharacterized protein</fullName>
    </submittedName>
</protein>
<evidence type="ECO:0000313" key="2">
    <source>
        <dbReference type="EMBL" id="SFF28846.1"/>
    </source>
</evidence>
<name>A0A1I2HJB7_9BACT</name>